<dbReference type="PRINTS" id="PR00449">
    <property type="entry name" value="RASTRNSFRMNG"/>
</dbReference>
<feature type="compositionally biased region" description="Low complexity" evidence="3">
    <location>
        <begin position="427"/>
        <end position="439"/>
    </location>
</feature>
<dbReference type="SMART" id="SM00174">
    <property type="entry name" value="RHO"/>
    <property type="match status" value="1"/>
</dbReference>
<feature type="region of interest" description="Disordered" evidence="3">
    <location>
        <begin position="599"/>
        <end position="754"/>
    </location>
</feature>
<dbReference type="EMBL" id="WNWQ01000033">
    <property type="protein sequence ID" value="KAE9983094.1"/>
    <property type="molecule type" value="Genomic_DNA"/>
</dbReference>
<feature type="compositionally biased region" description="Basic and acidic residues" evidence="3">
    <location>
        <begin position="362"/>
        <end position="392"/>
    </location>
</feature>
<feature type="region of interest" description="Disordered" evidence="3">
    <location>
        <begin position="469"/>
        <end position="585"/>
    </location>
</feature>
<dbReference type="Gene3D" id="3.40.50.300">
    <property type="entry name" value="P-loop containing nucleotide triphosphate hydrolases"/>
    <property type="match status" value="1"/>
</dbReference>
<dbReference type="PANTHER" id="PTHR24072">
    <property type="entry name" value="RHO FAMILY GTPASE"/>
    <property type="match status" value="1"/>
</dbReference>
<keyword evidence="1" id="KW-0547">Nucleotide-binding</keyword>
<dbReference type="GO" id="GO:0005525">
    <property type="term" value="F:GTP binding"/>
    <property type="evidence" value="ECO:0007669"/>
    <property type="project" value="UniProtKB-KW"/>
</dbReference>
<dbReference type="AlphaFoldDB" id="A0A8H3Z2Q5"/>
<protein>
    <submittedName>
        <fullName evidence="4">Uncharacterized protein</fullName>
    </submittedName>
</protein>
<proteinExistence type="predicted"/>
<organism evidence="4 5">
    <name type="scientific">Venturia inaequalis</name>
    <name type="common">Apple scab fungus</name>
    <dbReference type="NCBI Taxonomy" id="5025"/>
    <lineage>
        <taxon>Eukaryota</taxon>
        <taxon>Fungi</taxon>
        <taxon>Dikarya</taxon>
        <taxon>Ascomycota</taxon>
        <taxon>Pezizomycotina</taxon>
        <taxon>Dothideomycetes</taxon>
        <taxon>Pleosporomycetidae</taxon>
        <taxon>Venturiales</taxon>
        <taxon>Venturiaceae</taxon>
        <taxon>Venturia</taxon>
    </lineage>
</organism>
<feature type="compositionally biased region" description="Basic and acidic residues" evidence="3">
    <location>
        <begin position="697"/>
        <end position="723"/>
    </location>
</feature>
<evidence type="ECO:0000256" key="3">
    <source>
        <dbReference type="SAM" id="MobiDB-lite"/>
    </source>
</evidence>
<feature type="region of interest" description="Disordered" evidence="3">
    <location>
        <begin position="779"/>
        <end position="810"/>
    </location>
</feature>
<sequence length="810" mass="92609">MSYEPTVSILLLGDGEVGKSTFLSRLALGARSLQPILRAEPQPASQLPILHDLDQPFIFDIRMYNRPYRFEFYDTASPQNYTLLRPDVLILCYDITRRSTLYSLQTGWKSTIEGHFNYNEQIPIVVLGLKRDLRKEWTQAERDAGRLGESVMPQEGLRVTQEMRCDRYAECSALTGELCTLNGFKNIRDAPSQVEEFEEQSSSFCDNLLMFYETTSQHVPRLKEKVDERMKHAEGLIRQSERVDKGLKELLSRLEGVCKDASGPLENLRRLWEKIRWVLNQSQATRLKANMSLTIAQMSLFMNMLVLEAREATVVTDPVLKEENEKYILRLRGQARRQIPMIKSHRLRLEQLDEAEGSQSQTERRENRSITKSVKKFERSLKRQLDKHEPSPRRPQYASVNRPPARRNSLQTTTSPTRTETCSEGISSSNRSSELSYRSRPGEDISPSNNQSPVLRFSTSNQLRIPLSQGSNLYEVPRPVNSVLPDSSPAPSPLRTSARRPQVPIQAPRVRDRGFGPEESYGQWPDRVWDDSEIDVEPGDDVGHSFSSNASESHGLDGRDDNSVHVAPLAPHESRYKEETPRREAVLDSDHNFDDCMEHSVHRGNPGKAAQIHTRSKDAKRGTGLQMTRGLIDNGNDRRESDLHETRDPVNNGRAVQTPSRRFESLPRIVACQDSSRRSRCNANASEMRMRSLSNGTDHRGDKSWEQDVSDWHGEESEAEASRNHRGISRNQHISESSNGVGEERLDSKTSRLTTSEALATIHDASADYKRRKDLKKLAEKRKRDMRGVVTGDPEDDDEYKRRQRWARRR</sequence>
<dbReference type="InterPro" id="IPR027417">
    <property type="entry name" value="P-loop_NTPase"/>
</dbReference>
<evidence type="ECO:0000313" key="5">
    <source>
        <dbReference type="Proteomes" id="UP000433883"/>
    </source>
</evidence>
<feature type="region of interest" description="Disordered" evidence="3">
    <location>
        <begin position="353"/>
        <end position="454"/>
    </location>
</feature>
<dbReference type="Proteomes" id="UP000433883">
    <property type="component" value="Unassembled WGS sequence"/>
</dbReference>
<dbReference type="GO" id="GO:0007264">
    <property type="term" value="P:small GTPase-mediated signal transduction"/>
    <property type="evidence" value="ECO:0007669"/>
    <property type="project" value="InterPro"/>
</dbReference>
<dbReference type="GO" id="GO:0003924">
    <property type="term" value="F:GTPase activity"/>
    <property type="evidence" value="ECO:0007669"/>
    <property type="project" value="InterPro"/>
</dbReference>
<evidence type="ECO:0000256" key="1">
    <source>
        <dbReference type="ARBA" id="ARBA00022741"/>
    </source>
</evidence>
<reference evidence="4 5" key="1">
    <citation type="submission" date="2019-11" db="EMBL/GenBank/DDBJ databases">
        <title>Venturia inaequalis Genome Resource.</title>
        <authorList>
            <person name="Lichtner F.J."/>
        </authorList>
    </citation>
    <scope>NUCLEOTIDE SEQUENCE [LARGE SCALE GENOMIC DNA]</scope>
    <source>
        <strain evidence="4">Bline_iso_100314</strain>
    </source>
</reference>
<dbReference type="PROSITE" id="PS51419">
    <property type="entry name" value="RAB"/>
    <property type="match status" value="1"/>
</dbReference>
<accession>A0A8H3Z2Q5</accession>
<gene>
    <name evidence="4" type="ORF">BLS_004929</name>
</gene>
<dbReference type="SMART" id="SM00175">
    <property type="entry name" value="RAB"/>
    <property type="match status" value="1"/>
</dbReference>
<feature type="compositionally biased region" description="Acidic residues" evidence="3">
    <location>
        <begin position="531"/>
        <end position="540"/>
    </location>
</feature>
<evidence type="ECO:0000313" key="4">
    <source>
        <dbReference type="EMBL" id="KAE9983094.1"/>
    </source>
</evidence>
<dbReference type="InterPro" id="IPR003578">
    <property type="entry name" value="Small_GTPase_Rho"/>
</dbReference>
<keyword evidence="2" id="KW-0342">GTP-binding</keyword>
<dbReference type="Pfam" id="PF00071">
    <property type="entry name" value="Ras"/>
    <property type="match status" value="1"/>
</dbReference>
<dbReference type="SUPFAM" id="SSF52540">
    <property type="entry name" value="P-loop containing nucleoside triphosphate hydrolases"/>
    <property type="match status" value="1"/>
</dbReference>
<feature type="compositionally biased region" description="Basic and acidic residues" evidence="3">
    <location>
        <begin position="572"/>
        <end position="585"/>
    </location>
</feature>
<feature type="compositionally biased region" description="Basic and acidic residues" evidence="3">
    <location>
        <begin position="635"/>
        <end position="648"/>
    </location>
</feature>
<comment type="caution">
    <text evidence="4">The sequence shown here is derived from an EMBL/GenBank/DDBJ whole genome shotgun (WGS) entry which is preliminary data.</text>
</comment>
<dbReference type="InterPro" id="IPR001806">
    <property type="entry name" value="Small_GTPase"/>
</dbReference>
<feature type="compositionally biased region" description="Basic and acidic residues" evidence="3">
    <location>
        <begin position="554"/>
        <end position="563"/>
    </location>
</feature>
<evidence type="ECO:0000256" key="2">
    <source>
        <dbReference type="ARBA" id="ARBA00023134"/>
    </source>
</evidence>
<name>A0A8H3Z2Q5_VENIN</name>
<feature type="compositionally biased region" description="Polar residues" evidence="3">
    <location>
        <begin position="729"/>
        <end position="740"/>
    </location>
</feature>